<accession>A0A401GEY0</accession>
<dbReference type="Proteomes" id="UP000287166">
    <property type="component" value="Unassembled WGS sequence"/>
</dbReference>
<dbReference type="Pfam" id="PF06687">
    <property type="entry name" value="SUR7"/>
    <property type="match status" value="1"/>
</dbReference>
<dbReference type="InParanoid" id="A0A401GEY0"/>
<dbReference type="InterPro" id="IPR051380">
    <property type="entry name" value="pH-response_reg_palI/RIM9"/>
</dbReference>
<reference evidence="2 3" key="1">
    <citation type="journal article" date="2018" name="Sci. Rep.">
        <title>Genome sequence of the cauliflower mushroom Sparassis crispa (Hanabiratake) and its association with beneficial usage.</title>
        <authorList>
            <person name="Kiyama R."/>
            <person name="Furutani Y."/>
            <person name="Kawaguchi K."/>
            <person name="Nakanishi T."/>
        </authorList>
    </citation>
    <scope>NUCLEOTIDE SEQUENCE [LARGE SCALE GENOMIC DNA]</scope>
</reference>
<keyword evidence="1" id="KW-0472">Membrane</keyword>
<protein>
    <recommendedName>
        <fullName evidence="4">Pali-domain-containing protein</fullName>
    </recommendedName>
</protein>
<evidence type="ECO:0000313" key="3">
    <source>
        <dbReference type="Proteomes" id="UP000287166"/>
    </source>
</evidence>
<feature type="transmembrane region" description="Helical" evidence="1">
    <location>
        <begin position="158"/>
        <end position="184"/>
    </location>
</feature>
<evidence type="ECO:0008006" key="4">
    <source>
        <dbReference type="Google" id="ProtNLM"/>
    </source>
</evidence>
<feature type="transmembrane region" description="Helical" evidence="1">
    <location>
        <begin position="21"/>
        <end position="53"/>
    </location>
</feature>
<dbReference type="EMBL" id="BFAD01000003">
    <property type="protein sequence ID" value="GBE80663.1"/>
    <property type="molecule type" value="Genomic_DNA"/>
</dbReference>
<dbReference type="PANTHER" id="PTHR28013">
    <property type="entry name" value="PROTEIN DCV1-RELATED"/>
    <property type="match status" value="1"/>
</dbReference>
<evidence type="ECO:0000313" key="2">
    <source>
        <dbReference type="EMBL" id="GBE80663.1"/>
    </source>
</evidence>
<sequence>MSPTSPMMLALKQRLQQAPRPLARHLGISIATCVLFFISFLLFFLVALSLPIIKTIYLFSLKLDTAPGVPASSVATDLMFGVWGLCASSVLEGFEVCYGPKLGYTVPTEILNLTGYPSLVEGVIEGLTVLLVLHPVCAGLASVVMFTSLFLESHALCITSLVVSIFTIVLATAVFAADLALVLIARIKIPALTQYSYYVNWGPAVWMVLAALVVLWVGMILLSVVVCECCGVGMQYKESDESDDDREVDRY</sequence>
<gene>
    <name evidence="2" type="ORF">SCP_0303820</name>
</gene>
<evidence type="ECO:0000256" key="1">
    <source>
        <dbReference type="SAM" id="Phobius"/>
    </source>
</evidence>
<organism evidence="2 3">
    <name type="scientific">Sparassis crispa</name>
    <dbReference type="NCBI Taxonomy" id="139825"/>
    <lineage>
        <taxon>Eukaryota</taxon>
        <taxon>Fungi</taxon>
        <taxon>Dikarya</taxon>
        <taxon>Basidiomycota</taxon>
        <taxon>Agaricomycotina</taxon>
        <taxon>Agaricomycetes</taxon>
        <taxon>Polyporales</taxon>
        <taxon>Sparassidaceae</taxon>
        <taxon>Sparassis</taxon>
    </lineage>
</organism>
<keyword evidence="1" id="KW-0812">Transmembrane</keyword>
<name>A0A401GEY0_9APHY</name>
<dbReference type="STRING" id="139825.A0A401GEY0"/>
<dbReference type="GO" id="GO:0005886">
    <property type="term" value="C:plasma membrane"/>
    <property type="evidence" value="ECO:0007669"/>
    <property type="project" value="InterPro"/>
</dbReference>
<dbReference type="GO" id="GO:0035838">
    <property type="term" value="C:growing cell tip"/>
    <property type="evidence" value="ECO:0007669"/>
    <property type="project" value="TreeGrafter"/>
</dbReference>
<proteinExistence type="predicted"/>
<dbReference type="RefSeq" id="XP_027611576.1">
    <property type="nucleotide sequence ID" value="XM_027755775.1"/>
</dbReference>
<comment type="caution">
    <text evidence="2">The sequence shown here is derived from an EMBL/GenBank/DDBJ whole genome shotgun (WGS) entry which is preliminary data.</text>
</comment>
<dbReference type="PANTHER" id="PTHR28013:SF4">
    <property type="entry name" value="MARVEL DOMAIN-CONTAINING PROTEIN"/>
    <property type="match status" value="1"/>
</dbReference>
<dbReference type="GO" id="GO:0032153">
    <property type="term" value="C:cell division site"/>
    <property type="evidence" value="ECO:0007669"/>
    <property type="project" value="TreeGrafter"/>
</dbReference>
<dbReference type="OrthoDB" id="3881at2759"/>
<dbReference type="AlphaFoldDB" id="A0A401GEY0"/>
<keyword evidence="3" id="KW-1185">Reference proteome</keyword>
<dbReference type="GeneID" id="38777580"/>
<feature type="transmembrane region" description="Helical" evidence="1">
    <location>
        <begin position="204"/>
        <end position="227"/>
    </location>
</feature>
<keyword evidence="1" id="KW-1133">Transmembrane helix</keyword>
<feature type="transmembrane region" description="Helical" evidence="1">
    <location>
        <begin position="127"/>
        <end position="151"/>
    </location>
</feature>
<dbReference type="InterPro" id="IPR009571">
    <property type="entry name" value="SUR7/Rim9-like_fungi"/>
</dbReference>